<organism evidence="2 3">
    <name type="scientific">Mycena chlorophos</name>
    <name type="common">Agaric fungus</name>
    <name type="synonym">Agaricus chlorophos</name>
    <dbReference type="NCBI Taxonomy" id="658473"/>
    <lineage>
        <taxon>Eukaryota</taxon>
        <taxon>Fungi</taxon>
        <taxon>Dikarya</taxon>
        <taxon>Basidiomycota</taxon>
        <taxon>Agaricomycotina</taxon>
        <taxon>Agaricomycetes</taxon>
        <taxon>Agaricomycetidae</taxon>
        <taxon>Agaricales</taxon>
        <taxon>Marasmiineae</taxon>
        <taxon>Mycenaceae</taxon>
        <taxon>Mycena</taxon>
    </lineage>
</organism>
<dbReference type="InterPro" id="IPR036291">
    <property type="entry name" value="NAD(P)-bd_dom_sf"/>
</dbReference>
<dbReference type="EMBL" id="JACAZE010000008">
    <property type="protein sequence ID" value="KAF7308488.1"/>
    <property type="molecule type" value="Genomic_DNA"/>
</dbReference>
<proteinExistence type="predicted"/>
<sequence>MTLKYRSVLVFGPTGNVGGFIALEAHKRGAKVWLAMRDTKKEIPAIPPDVEKNGNFRRVQADLLDAPSVSRAVTESGAAAVFLYVPHGSLDFGRSMLKAMYDAGVEYIVFLSVRLTGDLRAIPQSNWNAYVHAQIEIGAGEIGFPLFTALRPGWFASNYLKNFLAPPVAGKAPKAMIVYEDSIFDNIAPEDIGAVGGTVLVERPQSPTAGSMSKKEIFLMGPDLRPVKENWELIKNITGRHDIDTSLTSPDAFKETLIANGVPPAVAETILGGLEKARGGIPEAEHRPAVEKATGFGDYIALHKAEWQAL</sequence>
<dbReference type="Proteomes" id="UP000613580">
    <property type="component" value="Unassembled WGS sequence"/>
</dbReference>
<keyword evidence="3" id="KW-1185">Reference proteome</keyword>
<evidence type="ECO:0000259" key="1">
    <source>
        <dbReference type="Pfam" id="PF05368"/>
    </source>
</evidence>
<accession>A0A8H6SYT1</accession>
<name>A0A8H6SYT1_MYCCL</name>
<protein>
    <submittedName>
        <fullName evidence="2">NmrA domain-containing protein</fullName>
    </submittedName>
</protein>
<comment type="caution">
    <text evidence="2">The sequence shown here is derived from an EMBL/GenBank/DDBJ whole genome shotgun (WGS) entry which is preliminary data.</text>
</comment>
<dbReference type="PANTHER" id="PTHR43162">
    <property type="match status" value="1"/>
</dbReference>
<dbReference type="AlphaFoldDB" id="A0A8H6SYT1"/>
<dbReference type="PANTHER" id="PTHR43162:SF1">
    <property type="entry name" value="PRESTALK A DIFFERENTIATION PROTEIN A"/>
    <property type="match status" value="1"/>
</dbReference>
<feature type="domain" description="NmrA-like" evidence="1">
    <location>
        <begin position="7"/>
        <end position="166"/>
    </location>
</feature>
<dbReference type="OrthoDB" id="2885829at2759"/>
<reference evidence="2" key="1">
    <citation type="submission" date="2020-05" db="EMBL/GenBank/DDBJ databases">
        <title>Mycena genomes resolve the evolution of fungal bioluminescence.</title>
        <authorList>
            <person name="Tsai I.J."/>
        </authorList>
    </citation>
    <scope>NUCLEOTIDE SEQUENCE</scope>
    <source>
        <strain evidence="2">110903Hualien_Pintung</strain>
    </source>
</reference>
<evidence type="ECO:0000313" key="2">
    <source>
        <dbReference type="EMBL" id="KAF7308488.1"/>
    </source>
</evidence>
<dbReference type="InterPro" id="IPR008030">
    <property type="entry name" value="NmrA-like"/>
</dbReference>
<dbReference type="InterPro" id="IPR051604">
    <property type="entry name" value="Ergot_Alk_Oxidoreductase"/>
</dbReference>
<evidence type="ECO:0000313" key="3">
    <source>
        <dbReference type="Proteomes" id="UP000613580"/>
    </source>
</evidence>
<dbReference type="Gene3D" id="3.40.50.720">
    <property type="entry name" value="NAD(P)-binding Rossmann-like Domain"/>
    <property type="match status" value="1"/>
</dbReference>
<gene>
    <name evidence="2" type="ORF">HMN09_00697800</name>
</gene>
<dbReference type="Pfam" id="PF05368">
    <property type="entry name" value="NmrA"/>
    <property type="match status" value="1"/>
</dbReference>
<dbReference type="Gene3D" id="3.90.25.10">
    <property type="entry name" value="UDP-galactose 4-epimerase, domain 1"/>
    <property type="match status" value="1"/>
</dbReference>
<dbReference type="SUPFAM" id="SSF51735">
    <property type="entry name" value="NAD(P)-binding Rossmann-fold domains"/>
    <property type="match status" value="1"/>
</dbReference>